<name>R7S4M2_PUNST</name>
<keyword evidence="3" id="KW-1185">Reference proteome</keyword>
<accession>R7S4M2</accession>
<dbReference type="GeneID" id="18883930"/>
<reference evidence="3" key="1">
    <citation type="journal article" date="2012" name="Science">
        <title>The Paleozoic origin of enzymatic lignin decomposition reconstructed from 31 fungal genomes.</title>
        <authorList>
            <person name="Floudas D."/>
            <person name="Binder M."/>
            <person name="Riley R."/>
            <person name="Barry K."/>
            <person name="Blanchette R.A."/>
            <person name="Henrissat B."/>
            <person name="Martinez A.T."/>
            <person name="Otillar R."/>
            <person name="Spatafora J.W."/>
            <person name="Yadav J.S."/>
            <person name="Aerts A."/>
            <person name="Benoit I."/>
            <person name="Boyd A."/>
            <person name="Carlson A."/>
            <person name="Copeland A."/>
            <person name="Coutinho P.M."/>
            <person name="de Vries R.P."/>
            <person name="Ferreira P."/>
            <person name="Findley K."/>
            <person name="Foster B."/>
            <person name="Gaskell J."/>
            <person name="Glotzer D."/>
            <person name="Gorecki P."/>
            <person name="Heitman J."/>
            <person name="Hesse C."/>
            <person name="Hori C."/>
            <person name="Igarashi K."/>
            <person name="Jurgens J.A."/>
            <person name="Kallen N."/>
            <person name="Kersten P."/>
            <person name="Kohler A."/>
            <person name="Kuees U."/>
            <person name="Kumar T.K.A."/>
            <person name="Kuo A."/>
            <person name="LaButti K."/>
            <person name="Larrondo L.F."/>
            <person name="Lindquist E."/>
            <person name="Ling A."/>
            <person name="Lombard V."/>
            <person name="Lucas S."/>
            <person name="Lundell T."/>
            <person name="Martin R."/>
            <person name="McLaughlin D.J."/>
            <person name="Morgenstern I."/>
            <person name="Morin E."/>
            <person name="Murat C."/>
            <person name="Nagy L.G."/>
            <person name="Nolan M."/>
            <person name="Ohm R.A."/>
            <person name="Patyshakuliyeva A."/>
            <person name="Rokas A."/>
            <person name="Ruiz-Duenas F.J."/>
            <person name="Sabat G."/>
            <person name="Salamov A."/>
            <person name="Samejima M."/>
            <person name="Schmutz J."/>
            <person name="Slot J.C."/>
            <person name="St John F."/>
            <person name="Stenlid J."/>
            <person name="Sun H."/>
            <person name="Sun S."/>
            <person name="Syed K."/>
            <person name="Tsang A."/>
            <person name="Wiebenga A."/>
            <person name="Young D."/>
            <person name="Pisabarro A."/>
            <person name="Eastwood D.C."/>
            <person name="Martin F."/>
            <person name="Cullen D."/>
            <person name="Grigoriev I.V."/>
            <person name="Hibbett D.S."/>
        </authorList>
    </citation>
    <scope>NUCLEOTIDE SEQUENCE [LARGE SCALE GENOMIC DNA]</scope>
    <source>
        <strain evidence="3">HHB-11173 SS5</strain>
    </source>
</reference>
<dbReference type="HOGENOM" id="CLU_2027913_0_0_1"/>
<feature type="compositionally biased region" description="Low complexity" evidence="1">
    <location>
        <begin position="11"/>
        <end position="27"/>
    </location>
</feature>
<proteinExistence type="predicted"/>
<evidence type="ECO:0000256" key="1">
    <source>
        <dbReference type="SAM" id="MobiDB-lite"/>
    </source>
</evidence>
<dbReference type="KEGG" id="psq:PUNSTDRAFT_55101"/>
<evidence type="ECO:0000313" key="2">
    <source>
        <dbReference type="EMBL" id="EIN05183.1"/>
    </source>
</evidence>
<feature type="region of interest" description="Disordered" evidence="1">
    <location>
        <begin position="1"/>
        <end position="78"/>
    </location>
</feature>
<gene>
    <name evidence="2" type="ORF">PUNSTDRAFT_55101</name>
</gene>
<dbReference type="Proteomes" id="UP000054196">
    <property type="component" value="Unassembled WGS sequence"/>
</dbReference>
<dbReference type="RefSeq" id="XP_007387586.1">
    <property type="nucleotide sequence ID" value="XM_007387524.1"/>
</dbReference>
<sequence>MASVRLRPVNQQPTSPSSTTLSQSSSPRELADQSPGPSVMFAPPTTPSGGHRRPLSPGTLRGIQYQGSGAHHRPDHRIPRLDLDLSSNASLALRGYPPPPTGTYNFRIFILRSIVSDPIRRP</sequence>
<dbReference type="AlphaFoldDB" id="R7S4M2"/>
<protein>
    <submittedName>
        <fullName evidence="2">Uncharacterized protein</fullName>
    </submittedName>
</protein>
<evidence type="ECO:0000313" key="3">
    <source>
        <dbReference type="Proteomes" id="UP000054196"/>
    </source>
</evidence>
<organism evidence="2 3">
    <name type="scientific">Punctularia strigosozonata (strain HHB-11173)</name>
    <name type="common">White-rot fungus</name>
    <dbReference type="NCBI Taxonomy" id="741275"/>
    <lineage>
        <taxon>Eukaryota</taxon>
        <taxon>Fungi</taxon>
        <taxon>Dikarya</taxon>
        <taxon>Basidiomycota</taxon>
        <taxon>Agaricomycotina</taxon>
        <taxon>Agaricomycetes</taxon>
        <taxon>Corticiales</taxon>
        <taxon>Punctulariaceae</taxon>
        <taxon>Punctularia</taxon>
    </lineage>
</organism>
<dbReference type="EMBL" id="JH687551">
    <property type="protein sequence ID" value="EIN05183.1"/>
    <property type="molecule type" value="Genomic_DNA"/>
</dbReference>